<feature type="domain" description="Cation/H+ exchanger transmembrane" evidence="11">
    <location>
        <begin position="14"/>
        <end position="380"/>
    </location>
</feature>
<evidence type="ECO:0000256" key="4">
    <source>
        <dbReference type="ARBA" id="ARBA00022449"/>
    </source>
</evidence>
<evidence type="ECO:0000256" key="3">
    <source>
        <dbReference type="ARBA" id="ARBA00022448"/>
    </source>
</evidence>
<name>A0A918STQ2_9ACTN</name>
<keyword evidence="13" id="KW-1185">Reference proteome</keyword>
<dbReference type="GO" id="GO:0015297">
    <property type="term" value="F:antiporter activity"/>
    <property type="evidence" value="ECO:0007669"/>
    <property type="project" value="UniProtKB-KW"/>
</dbReference>
<evidence type="ECO:0000256" key="1">
    <source>
        <dbReference type="ARBA" id="ARBA00004141"/>
    </source>
</evidence>
<evidence type="ECO:0000256" key="8">
    <source>
        <dbReference type="ARBA" id="ARBA00023136"/>
    </source>
</evidence>
<feature type="transmembrane region" description="Helical" evidence="10">
    <location>
        <begin position="270"/>
        <end position="288"/>
    </location>
</feature>
<dbReference type="AlphaFoldDB" id="A0A918STQ2"/>
<evidence type="ECO:0000256" key="7">
    <source>
        <dbReference type="ARBA" id="ARBA00023065"/>
    </source>
</evidence>
<evidence type="ECO:0000313" key="13">
    <source>
        <dbReference type="Proteomes" id="UP000644020"/>
    </source>
</evidence>
<feature type="transmembrane region" description="Helical" evidence="10">
    <location>
        <begin position="240"/>
        <end position="258"/>
    </location>
</feature>
<dbReference type="RefSeq" id="WP_189975298.1">
    <property type="nucleotide sequence ID" value="NZ_BMUL01000002.1"/>
</dbReference>
<feature type="transmembrane region" description="Helical" evidence="10">
    <location>
        <begin position="175"/>
        <end position="194"/>
    </location>
</feature>
<keyword evidence="6 10" id="KW-1133">Transmembrane helix</keyword>
<evidence type="ECO:0000256" key="10">
    <source>
        <dbReference type="SAM" id="Phobius"/>
    </source>
</evidence>
<sequence length="417" mass="42733">MSHSGITLVLIMTIAVLAPLLAHWVGRRVPVPLAVFEILLGILIGPDVLDWARSDELIDGLSELGLTMLIFLAGYEIEFGKVRGDTLRRSVWAWLAALALGLGAGVLLGGGYATGVFIGVALTSTALGTVLPVLRDSGGLRGRFGSVVMAFGAVGEFGPIIAMALLLSGRSAAESTVLLAVFAALTAAAVFWALRPRPPWFATVIAKTLHTSGQFAVRLVFLLLALMLGASTALGLDVLLGAFAAGLITRLVLTGAAPEAGPEILEKVEGVGFGFLVPVFFVVTGIEFDLDSLLSGGRPLLLLPLFLLLFLVVRGGPVWFLAPRDLDRRDRGALVLYGSTALPLVVAITTIGVDDGALGAGEAAALVGAGMASVLVFPLLALRVRAGRDREGAGSGSGSGDDGGAGAGAVGGPSEAW</sequence>
<organism evidence="12 13">
    <name type="scientific">Streptomyces termitum</name>
    <dbReference type="NCBI Taxonomy" id="67368"/>
    <lineage>
        <taxon>Bacteria</taxon>
        <taxon>Bacillati</taxon>
        <taxon>Actinomycetota</taxon>
        <taxon>Actinomycetes</taxon>
        <taxon>Kitasatosporales</taxon>
        <taxon>Streptomycetaceae</taxon>
        <taxon>Streptomyces</taxon>
    </lineage>
</organism>
<feature type="transmembrane region" description="Helical" evidence="10">
    <location>
        <begin position="91"/>
        <end position="110"/>
    </location>
</feature>
<accession>A0A918STQ2</accession>
<feature type="transmembrane region" description="Helical" evidence="10">
    <location>
        <begin position="334"/>
        <end position="351"/>
    </location>
</feature>
<keyword evidence="4" id="KW-0050">Antiport</keyword>
<evidence type="ECO:0000256" key="9">
    <source>
        <dbReference type="SAM" id="MobiDB-lite"/>
    </source>
</evidence>
<dbReference type="Gene3D" id="1.20.1530.20">
    <property type="match status" value="1"/>
</dbReference>
<dbReference type="GO" id="GO:0016020">
    <property type="term" value="C:membrane"/>
    <property type="evidence" value="ECO:0007669"/>
    <property type="project" value="UniProtKB-SubCell"/>
</dbReference>
<dbReference type="PANTHER" id="PTHR43562">
    <property type="entry name" value="NAPA-TYPE SODIUM/HYDROGEN ANTIPORTER"/>
    <property type="match status" value="1"/>
</dbReference>
<feature type="transmembrane region" description="Helical" evidence="10">
    <location>
        <begin position="116"/>
        <end position="134"/>
    </location>
</feature>
<comment type="caution">
    <text evidence="12">The sequence shown here is derived from an EMBL/GenBank/DDBJ whole genome shotgun (WGS) entry which is preliminary data.</text>
</comment>
<feature type="transmembrane region" description="Helical" evidence="10">
    <location>
        <begin position="363"/>
        <end position="382"/>
    </location>
</feature>
<comment type="subcellular location">
    <subcellularLocation>
        <location evidence="1">Membrane</location>
        <topology evidence="1">Multi-pass membrane protein</topology>
    </subcellularLocation>
</comment>
<dbReference type="Proteomes" id="UP000644020">
    <property type="component" value="Unassembled WGS sequence"/>
</dbReference>
<evidence type="ECO:0000256" key="2">
    <source>
        <dbReference type="ARBA" id="ARBA00005551"/>
    </source>
</evidence>
<feature type="region of interest" description="Disordered" evidence="9">
    <location>
        <begin position="391"/>
        <end position="417"/>
    </location>
</feature>
<reference evidence="12" key="2">
    <citation type="submission" date="2020-09" db="EMBL/GenBank/DDBJ databases">
        <authorList>
            <person name="Sun Q."/>
            <person name="Ohkuma M."/>
        </authorList>
    </citation>
    <scope>NUCLEOTIDE SEQUENCE</scope>
    <source>
        <strain evidence="12">JCM 4518</strain>
    </source>
</reference>
<protein>
    <submittedName>
        <fullName evidence="12">Sodium/hydrogen exchanger</fullName>
    </submittedName>
</protein>
<keyword evidence="7" id="KW-0406">Ion transport</keyword>
<proteinExistence type="inferred from homology"/>
<feature type="transmembrane region" description="Helical" evidence="10">
    <location>
        <begin position="215"/>
        <end position="234"/>
    </location>
</feature>
<dbReference type="InterPro" id="IPR006153">
    <property type="entry name" value="Cation/H_exchanger_TM"/>
</dbReference>
<feature type="transmembrane region" description="Helical" evidence="10">
    <location>
        <begin position="146"/>
        <end position="169"/>
    </location>
</feature>
<dbReference type="Pfam" id="PF00999">
    <property type="entry name" value="Na_H_Exchanger"/>
    <property type="match status" value="1"/>
</dbReference>
<keyword evidence="3" id="KW-0813">Transport</keyword>
<reference evidence="12" key="1">
    <citation type="journal article" date="2014" name="Int. J. Syst. Evol. Microbiol.">
        <title>Complete genome sequence of Corynebacterium casei LMG S-19264T (=DSM 44701T), isolated from a smear-ripened cheese.</title>
        <authorList>
            <consortium name="US DOE Joint Genome Institute (JGI-PGF)"/>
            <person name="Walter F."/>
            <person name="Albersmeier A."/>
            <person name="Kalinowski J."/>
            <person name="Ruckert C."/>
        </authorList>
    </citation>
    <scope>NUCLEOTIDE SEQUENCE</scope>
    <source>
        <strain evidence="12">JCM 4518</strain>
    </source>
</reference>
<gene>
    <name evidence="12" type="ORF">GCM10010305_10270</name>
</gene>
<evidence type="ECO:0000256" key="6">
    <source>
        <dbReference type="ARBA" id="ARBA00022989"/>
    </source>
</evidence>
<keyword evidence="5 10" id="KW-0812">Transmembrane</keyword>
<feature type="transmembrane region" description="Helical" evidence="10">
    <location>
        <begin position="6"/>
        <end position="24"/>
    </location>
</feature>
<evidence type="ECO:0000313" key="12">
    <source>
        <dbReference type="EMBL" id="GHA69970.1"/>
    </source>
</evidence>
<dbReference type="InterPro" id="IPR038770">
    <property type="entry name" value="Na+/solute_symporter_sf"/>
</dbReference>
<dbReference type="PANTHER" id="PTHR43562:SF1">
    <property type="entry name" value="NA(+)_H(+) ANTIPORTER YJBQ-RELATED"/>
    <property type="match status" value="1"/>
</dbReference>
<keyword evidence="8 10" id="KW-0472">Membrane</keyword>
<dbReference type="EMBL" id="BMUL01000002">
    <property type="protein sequence ID" value="GHA69970.1"/>
    <property type="molecule type" value="Genomic_DNA"/>
</dbReference>
<dbReference type="GO" id="GO:1902600">
    <property type="term" value="P:proton transmembrane transport"/>
    <property type="evidence" value="ECO:0007669"/>
    <property type="project" value="InterPro"/>
</dbReference>
<evidence type="ECO:0000256" key="5">
    <source>
        <dbReference type="ARBA" id="ARBA00022692"/>
    </source>
</evidence>
<feature type="transmembrane region" description="Helical" evidence="10">
    <location>
        <begin position="300"/>
        <end position="322"/>
    </location>
</feature>
<feature type="compositionally biased region" description="Gly residues" evidence="9">
    <location>
        <begin position="393"/>
        <end position="411"/>
    </location>
</feature>
<comment type="similarity">
    <text evidence="2">Belongs to the monovalent cation:proton antiporter 2 (CPA2) transporter (TC 2.A.37) family.</text>
</comment>
<evidence type="ECO:0000259" key="11">
    <source>
        <dbReference type="Pfam" id="PF00999"/>
    </source>
</evidence>